<feature type="transmembrane region" description="Helical" evidence="2">
    <location>
        <begin position="377"/>
        <end position="401"/>
    </location>
</feature>
<dbReference type="Proteomes" id="UP000039324">
    <property type="component" value="Unassembled WGS sequence"/>
</dbReference>
<protein>
    <submittedName>
        <fullName evidence="4">Uncharacterized protein</fullName>
    </submittedName>
</protein>
<name>A0A0G4J167_PLABS</name>
<feature type="signal peptide" evidence="3">
    <location>
        <begin position="1"/>
        <end position="21"/>
    </location>
</feature>
<evidence type="ECO:0000256" key="3">
    <source>
        <dbReference type="SAM" id="SignalP"/>
    </source>
</evidence>
<keyword evidence="5" id="KW-1185">Reference proteome</keyword>
<dbReference type="AlphaFoldDB" id="A0A0G4J167"/>
<feature type="compositionally biased region" description="Basic and acidic residues" evidence="1">
    <location>
        <begin position="174"/>
        <end position="185"/>
    </location>
</feature>
<keyword evidence="3" id="KW-0732">Signal</keyword>
<evidence type="ECO:0000256" key="2">
    <source>
        <dbReference type="SAM" id="Phobius"/>
    </source>
</evidence>
<gene>
    <name evidence="4" type="ORF">PBRA_008368</name>
</gene>
<keyword evidence="2" id="KW-0472">Membrane</keyword>
<organism evidence="4 5">
    <name type="scientific">Plasmodiophora brassicae</name>
    <name type="common">Clubroot disease agent</name>
    <dbReference type="NCBI Taxonomy" id="37360"/>
    <lineage>
        <taxon>Eukaryota</taxon>
        <taxon>Sar</taxon>
        <taxon>Rhizaria</taxon>
        <taxon>Endomyxa</taxon>
        <taxon>Phytomyxea</taxon>
        <taxon>Plasmodiophorida</taxon>
        <taxon>Plasmodiophoridae</taxon>
        <taxon>Plasmodiophora</taxon>
    </lineage>
</organism>
<sequence>MTSKLVIAAIIPAVLLITVKSGTSWKADYEANIRTGCAVSLDQCIPVIAAILEMAIVPEDKYDFILDQLSLVLSLEMAQFERAIATMRFYDEAGVRSNRVLLQAIQQRFAHVTTDDLSDVVYVEFRQDSADSYSKIRKPRQPDTSNEQRHSVDGQEILRTTEHRIVKSEAGGKATKEDSLHRDCDTSQVARADLSNGNARRDLVEASSEESESHLGETLRIAQLYDRRAMDAEADQMRLELNRTTSRLELCQQKLVNLTTTLDNAKISSLAALNKYGKQMLGVGLATGAATASTVVYGVSRLVKPTTGGHAPVLQAAQLQRSAGIVSALSGAVAGGFAMKAFQAATVTKTSKPSGSFAHPTGSPHATPDCSPIDVRTIGICILAGVCATLLIVLVVSVAHFKRRLKEMQILMSYADCNRDVLAMKLRLTSLFTIASGPVVSDNQFVYLIGF</sequence>
<keyword evidence="2" id="KW-0812">Transmembrane</keyword>
<reference evidence="4 5" key="1">
    <citation type="submission" date="2015-02" db="EMBL/GenBank/DDBJ databases">
        <authorList>
            <person name="Chooi Y.-H."/>
        </authorList>
    </citation>
    <scope>NUCLEOTIDE SEQUENCE [LARGE SCALE GENOMIC DNA]</scope>
    <source>
        <strain evidence="4">E3</strain>
    </source>
</reference>
<evidence type="ECO:0000256" key="1">
    <source>
        <dbReference type="SAM" id="MobiDB-lite"/>
    </source>
</evidence>
<feature type="region of interest" description="Disordered" evidence="1">
    <location>
        <begin position="133"/>
        <end position="216"/>
    </location>
</feature>
<accession>A0A0G4J167</accession>
<dbReference type="EMBL" id="CDSF01000107">
    <property type="protein sequence ID" value="CEP01056.1"/>
    <property type="molecule type" value="Genomic_DNA"/>
</dbReference>
<evidence type="ECO:0000313" key="5">
    <source>
        <dbReference type="Proteomes" id="UP000039324"/>
    </source>
</evidence>
<proteinExistence type="predicted"/>
<feature type="chain" id="PRO_5005193859" evidence="3">
    <location>
        <begin position="22"/>
        <end position="451"/>
    </location>
</feature>
<keyword evidence="2" id="KW-1133">Transmembrane helix</keyword>
<evidence type="ECO:0000313" key="4">
    <source>
        <dbReference type="EMBL" id="CEP01056.1"/>
    </source>
</evidence>